<dbReference type="InterPro" id="IPR001563">
    <property type="entry name" value="Peptidase_S10"/>
</dbReference>
<evidence type="ECO:0000256" key="8">
    <source>
        <dbReference type="ARBA" id="ARBA00023180"/>
    </source>
</evidence>
<evidence type="ECO:0000313" key="10">
    <source>
        <dbReference type="EMBL" id="OTG17436.1"/>
    </source>
</evidence>
<name>A0A251U3H6_HELAN</name>
<keyword evidence="6" id="KW-0732">Signal</keyword>
<reference evidence="11" key="1">
    <citation type="journal article" date="2017" name="Nature">
        <title>The sunflower genome provides insights into oil metabolism, flowering and Asterid evolution.</title>
        <authorList>
            <person name="Badouin H."/>
            <person name="Gouzy J."/>
            <person name="Grassa C.J."/>
            <person name="Murat F."/>
            <person name="Staton S.E."/>
            <person name="Cottret L."/>
            <person name="Lelandais-Briere C."/>
            <person name="Owens G.L."/>
            <person name="Carrere S."/>
            <person name="Mayjonade B."/>
            <person name="Legrand L."/>
            <person name="Gill N."/>
            <person name="Kane N.C."/>
            <person name="Bowers J.E."/>
            <person name="Hubner S."/>
            <person name="Bellec A."/>
            <person name="Berard A."/>
            <person name="Berges H."/>
            <person name="Blanchet N."/>
            <person name="Boniface M.C."/>
            <person name="Brunel D."/>
            <person name="Catrice O."/>
            <person name="Chaidir N."/>
            <person name="Claudel C."/>
            <person name="Donnadieu C."/>
            <person name="Faraut T."/>
            <person name="Fievet G."/>
            <person name="Helmstetter N."/>
            <person name="King M."/>
            <person name="Knapp S.J."/>
            <person name="Lai Z."/>
            <person name="Le Paslier M.C."/>
            <person name="Lippi Y."/>
            <person name="Lorenzon L."/>
            <person name="Mandel J.R."/>
            <person name="Marage G."/>
            <person name="Marchand G."/>
            <person name="Marquand E."/>
            <person name="Bret-Mestries E."/>
            <person name="Morien E."/>
            <person name="Nambeesan S."/>
            <person name="Nguyen T."/>
            <person name="Pegot-Espagnet P."/>
            <person name="Pouilly N."/>
            <person name="Raftis F."/>
            <person name="Sallet E."/>
            <person name="Schiex T."/>
            <person name="Thomas J."/>
            <person name="Vandecasteele C."/>
            <person name="Vares D."/>
            <person name="Vear F."/>
            <person name="Vautrin S."/>
            <person name="Crespi M."/>
            <person name="Mangin B."/>
            <person name="Burke J.M."/>
            <person name="Salse J."/>
            <person name="Munos S."/>
            <person name="Vincourt P."/>
            <person name="Rieseberg L.H."/>
            <person name="Langlade N.B."/>
        </authorList>
    </citation>
    <scope>NUCLEOTIDE SEQUENCE [LARGE SCALE GENOMIC DNA]</scope>
    <source>
        <strain evidence="11">cv. SF193</strain>
    </source>
</reference>
<keyword evidence="11" id="KW-1185">Reference proteome</keyword>
<dbReference type="SUPFAM" id="SSF53474">
    <property type="entry name" value="alpha/beta-Hydrolases"/>
    <property type="match status" value="1"/>
</dbReference>
<dbReference type="InterPro" id="IPR018202">
    <property type="entry name" value="Ser_caboxypep_ser_AS"/>
</dbReference>
<dbReference type="InParanoid" id="A0A251U3H6"/>
<evidence type="ECO:0000256" key="4">
    <source>
        <dbReference type="ARBA" id="ARBA00022645"/>
    </source>
</evidence>
<dbReference type="EC" id="3.4.16.-" evidence="9"/>
<evidence type="ECO:0000256" key="9">
    <source>
        <dbReference type="RuleBase" id="RU361156"/>
    </source>
</evidence>
<keyword evidence="3" id="KW-0964">Secreted</keyword>
<evidence type="ECO:0000256" key="5">
    <source>
        <dbReference type="ARBA" id="ARBA00022670"/>
    </source>
</evidence>
<keyword evidence="8" id="KW-0325">Glycoprotein</keyword>
<dbReference type="GO" id="GO:0005576">
    <property type="term" value="C:extracellular region"/>
    <property type="evidence" value="ECO:0007669"/>
    <property type="project" value="UniProtKB-SubCell"/>
</dbReference>
<evidence type="ECO:0000256" key="6">
    <source>
        <dbReference type="ARBA" id="ARBA00022729"/>
    </source>
</evidence>
<comment type="similarity">
    <text evidence="2 9">Belongs to the peptidase S10 family.</text>
</comment>
<comment type="subcellular location">
    <subcellularLocation>
        <location evidence="1">Secreted</location>
    </subcellularLocation>
</comment>
<dbReference type="PRINTS" id="PR00724">
    <property type="entry name" value="CRBOXYPTASEC"/>
</dbReference>
<evidence type="ECO:0000256" key="7">
    <source>
        <dbReference type="ARBA" id="ARBA00022801"/>
    </source>
</evidence>
<gene>
    <name evidence="10" type="ORF">HannXRQ_Chr08g0212191</name>
</gene>
<accession>A0A251U3H6</accession>
<dbReference type="PANTHER" id="PTHR11802:SF3">
    <property type="entry name" value="RETINOID-INDUCIBLE SERINE CARBOXYPEPTIDASE"/>
    <property type="match status" value="1"/>
</dbReference>
<dbReference type="Proteomes" id="UP000215914">
    <property type="component" value="Chromosome 8"/>
</dbReference>
<keyword evidence="7 9" id="KW-0378">Hydrolase</keyword>
<dbReference type="EMBL" id="CM007897">
    <property type="protein sequence ID" value="OTG17436.1"/>
    <property type="molecule type" value="Genomic_DNA"/>
</dbReference>
<keyword evidence="4 9" id="KW-0121">Carboxypeptidase</keyword>
<dbReference type="GO" id="GO:0004185">
    <property type="term" value="F:serine-type carboxypeptidase activity"/>
    <property type="evidence" value="ECO:0007669"/>
    <property type="project" value="UniProtKB-UniRule"/>
</dbReference>
<dbReference type="Pfam" id="PF00450">
    <property type="entry name" value="Peptidase_S10"/>
    <property type="match status" value="1"/>
</dbReference>
<dbReference type="GO" id="GO:0006508">
    <property type="term" value="P:proteolysis"/>
    <property type="evidence" value="ECO:0007669"/>
    <property type="project" value="UniProtKB-KW"/>
</dbReference>
<dbReference type="InterPro" id="IPR029058">
    <property type="entry name" value="AB_hydrolase_fold"/>
</dbReference>
<protein>
    <recommendedName>
        <fullName evidence="9">Carboxypeptidase</fullName>
        <ecNumber evidence="9">3.4.16.-</ecNumber>
    </recommendedName>
</protein>
<evidence type="ECO:0000256" key="2">
    <source>
        <dbReference type="ARBA" id="ARBA00009431"/>
    </source>
</evidence>
<sequence length="222" mass="24869">MKRRMLYSFIIYMKFFLSCSLNMKMVIMKVLFFCILGCVSTVSSIGNSSGGTMDGSEAWGYIEVRPRAHMFWWLYKSPNRVEDPSKPWPTILWLQGGPGGSGVGFGNFGEIGPLDVNLKPRNSTWLQKADLMFVDSPVGTGFSYVEDDKLFVKTDEESARDLTTLLKAIYKENATLEKSPLYIFAESYGGKFAVTLGLSVLQAIQQGQLQLQLGGTYYFHSL</sequence>
<dbReference type="PANTHER" id="PTHR11802">
    <property type="entry name" value="SERINE PROTEASE FAMILY S10 SERINE CARBOXYPEPTIDASE"/>
    <property type="match status" value="1"/>
</dbReference>
<evidence type="ECO:0000256" key="3">
    <source>
        <dbReference type="ARBA" id="ARBA00022525"/>
    </source>
</evidence>
<dbReference type="AlphaFoldDB" id="A0A251U3H6"/>
<dbReference type="PROSITE" id="PS00131">
    <property type="entry name" value="CARBOXYPEPT_SER_SER"/>
    <property type="match status" value="1"/>
</dbReference>
<dbReference type="OMA" id="ILRSEEW"/>
<evidence type="ECO:0000313" key="11">
    <source>
        <dbReference type="Proteomes" id="UP000215914"/>
    </source>
</evidence>
<evidence type="ECO:0000256" key="1">
    <source>
        <dbReference type="ARBA" id="ARBA00004613"/>
    </source>
</evidence>
<proteinExistence type="inferred from homology"/>
<dbReference type="Gene3D" id="3.40.50.1820">
    <property type="entry name" value="alpha/beta hydrolase"/>
    <property type="match status" value="1"/>
</dbReference>
<organism evidence="10 11">
    <name type="scientific">Helianthus annuus</name>
    <name type="common">Common sunflower</name>
    <dbReference type="NCBI Taxonomy" id="4232"/>
    <lineage>
        <taxon>Eukaryota</taxon>
        <taxon>Viridiplantae</taxon>
        <taxon>Streptophyta</taxon>
        <taxon>Embryophyta</taxon>
        <taxon>Tracheophyta</taxon>
        <taxon>Spermatophyta</taxon>
        <taxon>Magnoliopsida</taxon>
        <taxon>eudicotyledons</taxon>
        <taxon>Gunneridae</taxon>
        <taxon>Pentapetalae</taxon>
        <taxon>asterids</taxon>
        <taxon>campanulids</taxon>
        <taxon>Asterales</taxon>
        <taxon>Asteraceae</taxon>
        <taxon>Asteroideae</taxon>
        <taxon>Heliantheae alliance</taxon>
        <taxon>Heliantheae</taxon>
        <taxon>Helianthus</taxon>
    </lineage>
</organism>
<keyword evidence="5 9" id="KW-0645">Protease</keyword>